<proteinExistence type="predicted"/>
<evidence type="ECO:0000313" key="2">
    <source>
        <dbReference type="EMBL" id="SFJ77142.1"/>
    </source>
</evidence>
<gene>
    <name evidence="2" type="ORF">SAMN04488079_101147</name>
</gene>
<keyword evidence="3" id="KW-1185">Reference proteome</keyword>
<dbReference type="RefSeq" id="WP_091711273.1">
    <property type="nucleotide sequence ID" value="NZ_FOSH01000001.1"/>
</dbReference>
<feature type="region of interest" description="Disordered" evidence="1">
    <location>
        <begin position="29"/>
        <end position="49"/>
    </location>
</feature>
<dbReference type="EMBL" id="FOSH01000001">
    <property type="protein sequence ID" value="SFJ77142.1"/>
    <property type="molecule type" value="Genomic_DNA"/>
</dbReference>
<feature type="compositionally biased region" description="Polar residues" evidence="1">
    <location>
        <begin position="29"/>
        <end position="38"/>
    </location>
</feature>
<dbReference type="Proteomes" id="UP000198924">
    <property type="component" value="Unassembled WGS sequence"/>
</dbReference>
<evidence type="ECO:0000256" key="1">
    <source>
        <dbReference type="SAM" id="MobiDB-lite"/>
    </source>
</evidence>
<reference evidence="3" key="1">
    <citation type="submission" date="2016-10" db="EMBL/GenBank/DDBJ databases">
        <authorList>
            <person name="Varghese N."/>
            <person name="Submissions S."/>
        </authorList>
    </citation>
    <scope>NUCLEOTIDE SEQUENCE [LARGE SCALE GENOMIC DNA]</scope>
    <source>
        <strain evidence="3">DSM 11578</strain>
    </source>
</reference>
<organism evidence="2 3">
    <name type="scientific">Methylophaga sulfidovorans</name>
    <dbReference type="NCBI Taxonomy" id="45496"/>
    <lineage>
        <taxon>Bacteria</taxon>
        <taxon>Pseudomonadati</taxon>
        <taxon>Pseudomonadota</taxon>
        <taxon>Gammaproteobacteria</taxon>
        <taxon>Thiotrichales</taxon>
        <taxon>Piscirickettsiaceae</taxon>
        <taxon>Methylophaga</taxon>
    </lineage>
</organism>
<accession>A0A1I3U2I3</accession>
<dbReference type="STRING" id="45496.SAMN04488079_101147"/>
<evidence type="ECO:0000313" key="3">
    <source>
        <dbReference type="Proteomes" id="UP000198924"/>
    </source>
</evidence>
<sequence length="207" mass="23358">MKKRVTVTIKKAGLRTTKTEVGVIKKGNKITSESSADMSLSDDKSSEAANTQALRALSTVSKEQKCPMCGETITKKFRKHTKSCQQRIEKERKEKRAMFNAQLKKLRKSQMSSTGYKPKTKSITSKKKRHGDIVLYSQVGVRNDEVLFCSLCKKKSSTTWRYTKSNKGPVDLCINCKDVAPRIKQKSRREGFLIRLPGSFENGKSSK</sequence>
<name>A0A1I3U2I3_9GAMM</name>
<protein>
    <submittedName>
        <fullName evidence="2">Uncharacterized protein</fullName>
    </submittedName>
</protein>
<dbReference type="AlphaFoldDB" id="A0A1I3U2I3"/>